<dbReference type="Gene3D" id="3.10.20.90">
    <property type="entry name" value="Phosphatidylinositol 3-kinase Catalytic Subunit, Chain A, domain 1"/>
    <property type="match status" value="1"/>
</dbReference>
<evidence type="ECO:0000313" key="3">
    <source>
        <dbReference type="Proteomes" id="UP000095280"/>
    </source>
</evidence>
<organism evidence="3 4">
    <name type="scientific">Macrostomum lignano</name>
    <dbReference type="NCBI Taxonomy" id="282301"/>
    <lineage>
        <taxon>Eukaryota</taxon>
        <taxon>Metazoa</taxon>
        <taxon>Spiralia</taxon>
        <taxon>Lophotrochozoa</taxon>
        <taxon>Platyhelminthes</taxon>
        <taxon>Rhabditophora</taxon>
        <taxon>Macrostomorpha</taxon>
        <taxon>Macrostomida</taxon>
        <taxon>Macrostomidae</taxon>
        <taxon>Macrostomum</taxon>
    </lineage>
</organism>
<reference evidence="4" key="1">
    <citation type="submission" date="2016-11" db="UniProtKB">
        <authorList>
            <consortium name="WormBaseParasite"/>
        </authorList>
    </citation>
    <scope>IDENTIFICATION</scope>
</reference>
<feature type="compositionally biased region" description="Basic and acidic residues" evidence="1">
    <location>
        <begin position="38"/>
        <end position="49"/>
    </location>
</feature>
<proteinExistence type="predicted"/>
<sequence length="289" mass="31606">ESDVHVATGLLKLFLPETCRGSAAAAPPDREAGDEEVDHGRSEHEEHYQQAKRIYRISSQQSTHQQAAPSRRRRYSHPRVIGEETDLVSDKGHMLSPVRLGLADHYLFYGADLRRLGRSDRGEKRCRAFTLVSLHEGLGGGGADVGGSGGFLGHTIVFPKKEEDQFKPFFTQAMRILDELAAHGIRHPKEKSERSANKTMATVPAAVPSDRVNLRLLFDWSQAERPASNILRLIYQGRFLHRSVTLAALRTAPGGAPPDSAPERAPMRASAALKEESAAAAANGCCCVL</sequence>
<keyword evidence="3" id="KW-1185">Reference proteome</keyword>
<accession>A0A1I8FF52</accession>
<protein>
    <submittedName>
        <fullName evidence="4">Rho-GAP domain-containing protein</fullName>
    </submittedName>
</protein>
<dbReference type="WBParaSite" id="maker-unitig_32276-snap-gene-0.2-mRNA-1">
    <property type="protein sequence ID" value="maker-unitig_32276-snap-gene-0.2-mRNA-1"/>
    <property type="gene ID" value="maker-unitig_32276-snap-gene-0.2"/>
</dbReference>
<feature type="region of interest" description="Disordered" evidence="1">
    <location>
        <begin position="57"/>
        <end position="76"/>
    </location>
</feature>
<evidence type="ECO:0000313" key="4">
    <source>
        <dbReference type="WBParaSite" id="maker-unitig_32276-snap-gene-0.2-mRNA-1"/>
    </source>
</evidence>
<feature type="region of interest" description="Disordered" evidence="1">
    <location>
        <begin position="21"/>
        <end position="49"/>
    </location>
</feature>
<dbReference type="Proteomes" id="UP000095280">
    <property type="component" value="Unplaced"/>
</dbReference>
<name>A0A1I8FF52_9PLAT</name>
<feature type="domain" description="UBL3-like ubiquitin" evidence="2">
    <location>
        <begin position="220"/>
        <end position="287"/>
    </location>
</feature>
<dbReference type="InterPro" id="IPR039540">
    <property type="entry name" value="UBL3-like_ubiquitin_dom"/>
</dbReference>
<evidence type="ECO:0000259" key="2">
    <source>
        <dbReference type="Pfam" id="PF13881"/>
    </source>
</evidence>
<evidence type="ECO:0000256" key="1">
    <source>
        <dbReference type="SAM" id="MobiDB-lite"/>
    </source>
</evidence>
<feature type="compositionally biased region" description="Polar residues" evidence="1">
    <location>
        <begin position="57"/>
        <end position="68"/>
    </location>
</feature>
<dbReference type="Pfam" id="PF13881">
    <property type="entry name" value="Rad60-SLD_2"/>
    <property type="match status" value="1"/>
</dbReference>
<dbReference type="AlphaFoldDB" id="A0A1I8FF52"/>